<accession>A0A8J6XPU3</accession>
<dbReference type="AlphaFoldDB" id="A0A8J6XPU3"/>
<evidence type="ECO:0000259" key="1">
    <source>
        <dbReference type="SMART" id="SM00912"/>
    </source>
</evidence>
<dbReference type="InterPro" id="IPR012334">
    <property type="entry name" value="Pectin_lyas_fold"/>
</dbReference>
<dbReference type="SUPFAM" id="SSF51126">
    <property type="entry name" value="Pectin lyase-like"/>
    <property type="match status" value="1"/>
</dbReference>
<dbReference type="SMART" id="SM00912">
    <property type="entry name" value="Haemagg_act"/>
    <property type="match status" value="1"/>
</dbReference>
<dbReference type="NCBIfam" id="TIGR01901">
    <property type="entry name" value="adhes_NPXG"/>
    <property type="match status" value="1"/>
</dbReference>
<dbReference type="RefSeq" id="WP_190835020.1">
    <property type="nucleotide sequence ID" value="NZ_CAWPPI010000086.1"/>
</dbReference>
<reference evidence="2" key="1">
    <citation type="submission" date="2020-09" db="EMBL/GenBank/DDBJ databases">
        <title>Iningainema tapete sp. nov. (Scytonemataceae, Cyanobacteria) from greenhouses in central Florida (USA) produces two types of nodularin with biosynthetic potential for microcystin-LR and anabaenopeptins.</title>
        <authorList>
            <person name="Berthold D.E."/>
            <person name="Lefler F.W."/>
            <person name="Huang I.-S."/>
            <person name="Abdulla H."/>
            <person name="Zimba P.V."/>
            <person name="Laughinghouse H.D. IV."/>
        </authorList>
    </citation>
    <scope>NUCLEOTIDE SEQUENCE</scope>
    <source>
        <strain evidence="2">BLCCT55</strain>
    </source>
</reference>
<gene>
    <name evidence="2" type="ORF">ICL16_28855</name>
</gene>
<dbReference type="EMBL" id="JACXAE010000086">
    <property type="protein sequence ID" value="MBD2775960.1"/>
    <property type="molecule type" value="Genomic_DNA"/>
</dbReference>
<evidence type="ECO:0000313" key="3">
    <source>
        <dbReference type="Proteomes" id="UP000629098"/>
    </source>
</evidence>
<protein>
    <submittedName>
        <fullName evidence="2">Filamentous hemagglutinin N-terminal domain-containing protein</fullName>
    </submittedName>
</protein>
<sequence length="145" mass="15198">MLKVSYNQPISCLKFAWVCLVVGAIANQNGAKAQIIPDKTLPVNSISTPGCQNCTIEGGTQVGKNLFHSFEQFSIPTNGRAYFNNNTDVVNIISRVTGLSASIIDGLIQANGKANVFLINPHGIIFSQGAALNIGGSFLGTTASA</sequence>
<keyword evidence="3" id="KW-1185">Reference proteome</keyword>
<dbReference type="Gene3D" id="2.160.20.10">
    <property type="entry name" value="Single-stranded right-handed beta-helix, Pectin lyase-like"/>
    <property type="match status" value="1"/>
</dbReference>
<dbReference type="Proteomes" id="UP000629098">
    <property type="component" value="Unassembled WGS sequence"/>
</dbReference>
<dbReference type="InterPro" id="IPR011050">
    <property type="entry name" value="Pectin_lyase_fold/virulence"/>
</dbReference>
<name>A0A8J6XPU3_9CYAN</name>
<proteinExistence type="predicted"/>
<evidence type="ECO:0000313" key="2">
    <source>
        <dbReference type="EMBL" id="MBD2775960.1"/>
    </source>
</evidence>
<comment type="caution">
    <text evidence="2">The sequence shown here is derived from an EMBL/GenBank/DDBJ whole genome shotgun (WGS) entry which is preliminary data.</text>
</comment>
<feature type="domain" description="Filamentous haemagglutinin FhaB/tRNA nuclease CdiA-like TPS" evidence="1">
    <location>
        <begin position="38"/>
        <end position="144"/>
    </location>
</feature>
<organism evidence="2 3">
    <name type="scientific">Iningainema tapete BLCC-T55</name>
    <dbReference type="NCBI Taxonomy" id="2748662"/>
    <lineage>
        <taxon>Bacteria</taxon>
        <taxon>Bacillati</taxon>
        <taxon>Cyanobacteriota</taxon>
        <taxon>Cyanophyceae</taxon>
        <taxon>Nostocales</taxon>
        <taxon>Scytonemataceae</taxon>
        <taxon>Iningainema tapete</taxon>
    </lineage>
</organism>
<dbReference type="Pfam" id="PF05860">
    <property type="entry name" value="TPS"/>
    <property type="match status" value="1"/>
</dbReference>
<dbReference type="InterPro" id="IPR008638">
    <property type="entry name" value="FhaB/CdiA-like_TPS"/>
</dbReference>